<feature type="transmembrane region" description="Helical" evidence="8">
    <location>
        <begin position="260"/>
        <end position="279"/>
    </location>
</feature>
<organism evidence="10 11">
    <name type="scientific">Mobiluncus curtisii</name>
    <dbReference type="NCBI Taxonomy" id="2051"/>
    <lineage>
        <taxon>Bacteria</taxon>
        <taxon>Bacillati</taxon>
        <taxon>Actinomycetota</taxon>
        <taxon>Actinomycetes</taxon>
        <taxon>Actinomycetales</taxon>
        <taxon>Actinomycetaceae</taxon>
        <taxon>Mobiluncus</taxon>
    </lineage>
</organism>
<dbReference type="Pfam" id="PF00892">
    <property type="entry name" value="EamA"/>
    <property type="match status" value="2"/>
</dbReference>
<sequence>MKKLIPIFALALACAAWGSTFFMVKDHVLTEVPAADFLTVRFALASVVACLLWFRELRTAGWKTLALGFGAGVLHGLGQLSQTWGLNMTTAATSGFITAMSVVLVPFVAMILFREHFKPITWLWMLLATLGLAALSLRGWSFGLGELITLLGAVFFAAHVASLGVISPGRSAGALAAMQMVGPAVVNAVPALSDGELTLPPNAIVWADLVYMALVCALGTLFVQTWAQARMSSTEAALIMACEPLFATLFSVVFSGEALTWRLLVGGSLIMVAIVAAQLSGVHPDEAEPVPVKNHEAARKTANLTGKTDKVRSKKKVGMTS</sequence>
<feature type="compositionally biased region" description="Basic residues" evidence="7">
    <location>
        <begin position="312"/>
        <end position="321"/>
    </location>
</feature>
<feature type="transmembrane region" description="Helical" evidence="8">
    <location>
        <begin position="120"/>
        <end position="141"/>
    </location>
</feature>
<feature type="transmembrane region" description="Helical" evidence="8">
    <location>
        <begin position="66"/>
        <end position="85"/>
    </location>
</feature>
<feature type="region of interest" description="Disordered" evidence="7">
    <location>
        <begin position="286"/>
        <end position="321"/>
    </location>
</feature>
<feature type="transmembrane region" description="Helical" evidence="8">
    <location>
        <begin position="34"/>
        <end position="54"/>
    </location>
</feature>
<evidence type="ECO:0000256" key="6">
    <source>
        <dbReference type="ARBA" id="ARBA00023136"/>
    </source>
</evidence>
<reference evidence="10 11" key="1">
    <citation type="submission" date="2018-06" db="EMBL/GenBank/DDBJ databases">
        <authorList>
            <consortium name="Pathogen Informatics"/>
            <person name="Doyle S."/>
        </authorList>
    </citation>
    <scope>NUCLEOTIDE SEQUENCE [LARGE SCALE GENOMIC DNA]</scope>
    <source>
        <strain evidence="10 11">NCTC11820</strain>
    </source>
</reference>
<name>A0A2X2YPF0_9ACTO</name>
<evidence type="ECO:0000256" key="5">
    <source>
        <dbReference type="ARBA" id="ARBA00022989"/>
    </source>
</evidence>
<dbReference type="EMBL" id="UASJ01000001">
    <property type="protein sequence ID" value="SQB64761.1"/>
    <property type="molecule type" value="Genomic_DNA"/>
</dbReference>
<feature type="domain" description="EamA" evidence="9">
    <location>
        <begin position="144"/>
        <end position="275"/>
    </location>
</feature>
<evidence type="ECO:0000256" key="7">
    <source>
        <dbReference type="SAM" id="MobiDB-lite"/>
    </source>
</evidence>
<dbReference type="PANTHER" id="PTHR42920:SF5">
    <property type="entry name" value="EAMA DOMAIN-CONTAINING PROTEIN"/>
    <property type="match status" value="1"/>
</dbReference>
<protein>
    <submittedName>
        <fullName evidence="10">Predicted permease, DMT superfamily</fullName>
    </submittedName>
</protein>
<evidence type="ECO:0000256" key="1">
    <source>
        <dbReference type="ARBA" id="ARBA00004651"/>
    </source>
</evidence>
<dbReference type="InterPro" id="IPR000620">
    <property type="entry name" value="EamA_dom"/>
</dbReference>
<feature type="transmembrane region" description="Helical" evidence="8">
    <location>
        <begin position="236"/>
        <end position="254"/>
    </location>
</feature>
<accession>A0A2X2YPF0</accession>
<dbReference type="AlphaFoldDB" id="A0A2X2YPF0"/>
<dbReference type="PANTHER" id="PTHR42920">
    <property type="entry name" value="OS03G0707200 PROTEIN-RELATED"/>
    <property type="match status" value="1"/>
</dbReference>
<feature type="transmembrane region" description="Helical" evidence="8">
    <location>
        <begin position="91"/>
        <end position="113"/>
    </location>
</feature>
<comment type="similarity">
    <text evidence="2">Belongs to the EamA transporter family.</text>
</comment>
<dbReference type="InterPro" id="IPR037185">
    <property type="entry name" value="EmrE-like"/>
</dbReference>
<dbReference type="OMA" id="MILEPIW"/>
<gene>
    <name evidence="10" type="ORF">NCTC11820_01115</name>
</gene>
<evidence type="ECO:0000256" key="4">
    <source>
        <dbReference type="ARBA" id="ARBA00022692"/>
    </source>
</evidence>
<evidence type="ECO:0000256" key="2">
    <source>
        <dbReference type="ARBA" id="ARBA00007362"/>
    </source>
</evidence>
<keyword evidence="3" id="KW-1003">Cell membrane</keyword>
<proteinExistence type="inferred from homology"/>
<evidence type="ECO:0000313" key="10">
    <source>
        <dbReference type="EMBL" id="SQB64761.1"/>
    </source>
</evidence>
<feature type="domain" description="EamA" evidence="9">
    <location>
        <begin position="6"/>
        <end position="136"/>
    </location>
</feature>
<feature type="transmembrane region" description="Helical" evidence="8">
    <location>
        <begin position="147"/>
        <end position="166"/>
    </location>
</feature>
<dbReference type="Proteomes" id="UP000250245">
    <property type="component" value="Unassembled WGS sequence"/>
</dbReference>
<evidence type="ECO:0000256" key="8">
    <source>
        <dbReference type="SAM" id="Phobius"/>
    </source>
</evidence>
<evidence type="ECO:0000256" key="3">
    <source>
        <dbReference type="ARBA" id="ARBA00022475"/>
    </source>
</evidence>
<dbReference type="GeneID" id="55565590"/>
<evidence type="ECO:0000259" key="9">
    <source>
        <dbReference type="Pfam" id="PF00892"/>
    </source>
</evidence>
<comment type="subcellular location">
    <subcellularLocation>
        <location evidence="1">Cell membrane</location>
        <topology evidence="1">Multi-pass membrane protein</topology>
    </subcellularLocation>
</comment>
<keyword evidence="5 8" id="KW-1133">Transmembrane helix</keyword>
<keyword evidence="4 8" id="KW-0812">Transmembrane</keyword>
<dbReference type="SUPFAM" id="SSF103481">
    <property type="entry name" value="Multidrug resistance efflux transporter EmrE"/>
    <property type="match status" value="2"/>
</dbReference>
<evidence type="ECO:0000313" key="11">
    <source>
        <dbReference type="Proteomes" id="UP000250245"/>
    </source>
</evidence>
<keyword evidence="6 8" id="KW-0472">Membrane</keyword>
<dbReference type="GO" id="GO:0005886">
    <property type="term" value="C:plasma membrane"/>
    <property type="evidence" value="ECO:0007669"/>
    <property type="project" value="UniProtKB-SubCell"/>
</dbReference>
<feature type="transmembrane region" description="Helical" evidence="8">
    <location>
        <begin position="204"/>
        <end position="224"/>
    </location>
</feature>
<dbReference type="InterPro" id="IPR051258">
    <property type="entry name" value="Diverse_Substrate_Transporter"/>
</dbReference>
<dbReference type="RefSeq" id="WP_004007011.1">
    <property type="nucleotide sequence ID" value="NZ_CAMYEK010000015.1"/>
</dbReference>